<dbReference type="EMBL" id="JAVNWW010000003">
    <property type="protein sequence ID" value="MDU0808896.1"/>
    <property type="molecule type" value="Genomic_DNA"/>
</dbReference>
<keyword evidence="2" id="KW-0812">Transmembrane</keyword>
<evidence type="ECO:0000256" key="1">
    <source>
        <dbReference type="SAM" id="Coils"/>
    </source>
</evidence>
<proteinExistence type="predicted"/>
<evidence type="ECO:0000313" key="4">
    <source>
        <dbReference type="Proteomes" id="UP001249959"/>
    </source>
</evidence>
<keyword evidence="2" id="KW-1133">Transmembrane helix</keyword>
<evidence type="ECO:0008006" key="5">
    <source>
        <dbReference type="Google" id="ProtNLM"/>
    </source>
</evidence>
<keyword evidence="2" id="KW-0472">Membrane</keyword>
<name>A0ABU3TSP9_9BACT</name>
<evidence type="ECO:0000313" key="3">
    <source>
        <dbReference type="EMBL" id="MDU0808896.1"/>
    </source>
</evidence>
<dbReference type="Proteomes" id="UP001249959">
    <property type="component" value="Unassembled WGS sequence"/>
</dbReference>
<dbReference type="RefSeq" id="WP_316070603.1">
    <property type="nucleotide sequence ID" value="NZ_JAVNWW010000003.1"/>
</dbReference>
<accession>A0ABU3TSP9</accession>
<keyword evidence="4" id="KW-1185">Reference proteome</keyword>
<reference evidence="3 4" key="1">
    <citation type="submission" date="2023-09" db="EMBL/GenBank/DDBJ databases">
        <title>Aquirufa genomes.</title>
        <authorList>
            <person name="Pitt A."/>
        </authorList>
    </citation>
    <scope>NUCLEOTIDE SEQUENCE [LARGE SCALE GENOMIC DNA]</scope>
    <source>
        <strain evidence="3 4">LEOWEIH-7C</strain>
    </source>
</reference>
<comment type="caution">
    <text evidence="3">The sequence shown here is derived from an EMBL/GenBank/DDBJ whole genome shotgun (WGS) entry which is preliminary data.</text>
</comment>
<keyword evidence="1" id="KW-0175">Coiled coil</keyword>
<feature type="transmembrane region" description="Helical" evidence="2">
    <location>
        <begin position="6"/>
        <end position="22"/>
    </location>
</feature>
<organism evidence="3 4">
    <name type="scientific">Aquirufa regiilacus</name>
    <dbReference type="NCBI Taxonomy" id="3024868"/>
    <lineage>
        <taxon>Bacteria</taxon>
        <taxon>Pseudomonadati</taxon>
        <taxon>Bacteroidota</taxon>
        <taxon>Cytophagia</taxon>
        <taxon>Cytophagales</taxon>
        <taxon>Flectobacillaceae</taxon>
        <taxon>Aquirufa</taxon>
    </lineage>
</organism>
<feature type="coiled-coil region" evidence="1">
    <location>
        <begin position="32"/>
        <end position="59"/>
    </location>
</feature>
<evidence type="ECO:0000256" key="2">
    <source>
        <dbReference type="SAM" id="Phobius"/>
    </source>
</evidence>
<sequence>MMYIYFASGLLAGISFTSFLLIKELYTLSKRNQVQTNRIERLEQLNQLLSTQISEERTHYSTIKKETQS</sequence>
<protein>
    <recommendedName>
        <fullName evidence="5">LapA family protein</fullName>
    </recommendedName>
</protein>
<gene>
    <name evidence="3" type="ORF">PQG45_07600</name>
</gene>